<accession>A0A024GM00</accession>
<sequence>MYPAPNKRDRLATCFASFGFAFHVLLLKLDTEKRCMDRSGFLNHQMSKISLSARYRHLFHVIDQLLLDHRIIVVYSSFTGRKSSALTNILIIAGVQSSHFNLSPPLQNRNQSQRLRNAPHSF</sequence>
<evidence type="ECO:0000256" key="1">
    <source>
        <dbReference type="SAM" id="MobiDB-lite"/>
    </source>
</evidence>
<gene>
    <name evidence="2" type="ORF">BN9_088170</name>
</gene>
<keyword evidence="3" id="KW-1185">Reference proteome</keyword>
<feature type="compositionally biased region" description="Polar residues" evidence="1">
    <location>
        <begin position="103"/>
        <end position="115"/>
    </location>
</feature>
<feature type="region of interest" description="Disordered" evidence="1">
    <location>
        <begin position="103"/>
        <end position="122"/>
    </location>
</feature>
<organism evidence="2 3">
    <name type="scientific">Albugo candida</name>
    <dbReference type="NCBI Taxonomy" id="65357"/>
    <lineage>
        <taxon>Eukaryota</taxon>
        <taxon>Sar</taxon>
        <taxon>Stramenopiles</taxon>
        <taxon>Oomycota</taxon>
        <taxon>Peronosporomycetes</taxon>
        <taxon>Albuginales</taxon>
        <taxon>Albuginaceae</taxon>
        <taxon>Albugo</taxon>
    </lineage>
</organism>
<reference evidence="2 3" key="1">
    <citation type="submission" date="2012-05" db="EMBL/GenBank/DDBJ databases">
        <title>Recombination and specialization in a pathogen metapopulation.</title>
        <authorList>
            <person name="Gardiner A."/>
            <person name="Kemen E."/>
            <person name="Schultz-Larsen T."/>
            <person name="MacLean D."/>
            <person name="Van Oosterhout C."/>
            <person name="Jones J.D.G."/>
        </authorList>
    </citation>
    <scope>NUCLEOTIDE SEQUENCE [LARGE SCALE GENOMIC DNA]</scope>
    <source>
        <strain evidence="2 3">Ac Nc2</strain>
    </source>
</reference>
<evidence type="ECO:0000313" key="3">
    <source>
        <dbReference type="Proteomes" id="UP000053237"/>
    </source>
</evidence>
<name>A0A024GM00_9STRA</name>
<dbReference type="EMBL" id="CAIX01000186">
    <property type="protein sequence ID" value="CCI47801.1"/>
    <property type="molecule type" value="Genomic_DNA"/>
</dbReference>
<comment type="caution">
    <text evidence="2">The sequence shown here is derived from an EMBL/GenBank/DDBJ whole genome shotgun (WGS) entry which is preliminary data.</text>
</comment>
<dbReference type="AlphaFoldDB" id="A0A024GM00"/>
<evidence type="ECO:0000313" key="2">
    <source>
        <dbReference type="EMBL" id="CCI47801.1"/>
    </source>
</evidence>
<dbReference type="InParanoid" id="A0A024GM00"/>
<protein>
    <submittedName>
        <fullName evidence="2">Uncharacterized protein</fullName>
    </submittedName>
</protein>
<dbReference type="Proteomes" id="UP000053237">
    <property type="component" value="Unassembled WGS sequence"/>
</dbReference>
<proteinExistence type="predicted"/>